<sequence length="417" mass="46152">MNDKKYLKFIEQTFIKYAQINTRSDENSQSVPTTTGQVSLAKLIVADLKALGLENVIYDEQDGYVVAALQGNTNESVDPIGFIAHLDTADFAAENIQPQVHANYDGQDVVLNQAKGIMMRVSEFPNLRKYRGQRLITSDGTTLLGVDDKAGIAAIVTALKYLLEHPEIKHGPVSVAFGPDEEIGLGAKRFDISKFNVKFAYTLDNGLPGQLEDETFNAAQAKITIRGTAVHPGDGYGLLVNAATLANRLLSHLPSDEVPELSKERGGFLLVTEVKATIAAAQINIIIRDFEHQQFLAKKKLLREIVTQLNQEFTEPRIKLDIKDQYYNIKEVIKQHPYITQLVLETYRQLGLKPIVHPFRGGTDGNALTEKGIPTPNLFNGGENFHGPFEFVTTEAMLLTSRTVVALLGEHLRQSRA</sequence>
<dbReference type="InterPro" id="IPR001261">
    <property type="entry name" value="ArgE/DapE_CS"/>
</dbReference>
<evidence type="ECO:0000256" key="3">
    <source>
        <dbReference type="ARBA" id="ARBA00022438"/>
    </source>
</evidence>
<feature type="binding site" evidence="11">
    <location>
        <position position="386"/>
    </location>
    <ligand>
        <name>Zn(2+)</name>
        <dbReference type="ChEBI" id="CHEBI:29105"/>
        <label>2</label>
    </ligand>
</feature>
<accession>A0A0R1UV95</accession>
<dbReference type="CDD" id="cd03892">
    <property type="entry name" value="M20_peptT"/>
    <property type="match status" value="1"/>
</dbReference>
<dbReference type="PROSITE" id="PS00759">
    <property type="entry name" value="ARGE_DAPE_CPG2_2"/>
    <property type="match status" value="1"/>
</dbReference>
<evidence type="ECO:0000256" key="4">
    <source>
        <dbReference type="ARBA" id="ARBA00022670"/>
    </source>
</evidence>
<keyword evidence="8" id="KW-0482">Metalloprotease</keyword>
<feature type="domain" description="Peptidase M20 dimerisation" evidence="12">
    <location>
        <begin position="214"/>
        <end position="311"/>
    </location>
</feature>
<dbReference type="PROSITE" id="PS00758">
    <property type="entry name" value="ARGE_DAPE_CPG2_1"/>
    <property type="match status" value="1"/>
</dbReference>
<comment type="similarity">
    <text evidence="2">Belongs to the peptidase M20B family.</text>
</comment>
<dbReference type="GO" id="GO:0006508">
    <property type="term" value="P:proteolysis"/>
    <property type="evidence" value="ECO:0007669"/>
    <property type="project" value="UniProtKB-UniRule"/>
</dbReference>
<name>A0A0R1UV95_9LACO</name>
<reference evidence="13 14" key="1">
    <citation type="journal article" date="2015" name="Genome Announc.">
        <title>Expanding the biotechnology potential of lactobacilli through comparative genomics of 213 strains and associated genera.</title>
        <authorList>
            <person name="Sun Z."/>
            <person name="Harris H.M."/>
            <person name="McCann A."/>
            <person name="Guo C."/>
            <person name="Argimon S."/>
            <person name="Zhang W."/>
            <person name="Yang X."/>
            <person name="Jeffery I.B."/>
            <person name="Cooney J.C."/>
            <person name="Kagawa T.F."/>
            <person name="Liu W."/>
            <person name="Song Y."/>
            <person name="Salvetti E."/>
            <person name="Wrobel A."/>
            <person name="Rasinkangas P."/>
            <person name="Parkhill J."/>
            <person name="Rea M.C."/>
            <person name="O'Sullivan O."/>
            <person name="Ritari J."/>
            <person name="Douillard F.P."/>
            <person name="Paul Ross R."/>
            <person name="Yang R."/>
            <person name="Briner A.E."/>
            <person name="Felis G.E."/>
            <person name="de Vos W.M."/>
            <person name="Barrangou R."/>
            <person name="Klaenhammer T.R."/>
            <person name="Caufield P.W."/>
            <person name="Cui Y."/>
            <person name="Zhang H."/>
            <person name="O'Toole P.W."/>
        </authorList>
    </citation>
    <scope>NUCLEOTIDE SEQUENCE [LARGE SCALE GENOMIC DNA]</scope>
    <source>
        <strain evidence="13 14">DSM 16230</strain>
    </source>
</reference>
<evidence type="ECO:0000256" key="10">
    <source>
        <dbReference type="PIRSR" id="PIRSR037215-1"/>
    </source>
</evidence>
<dbReference type="InterPro" id="IPR036264">
    <property type="entry name" value="Bact_exopeptidase_dim_dom"/>
</dbReference>
<gene>
    <name evidence="13" type="ORF">FD50_GL001680</name>
</gene>
<comment type="catalytic activity">
    <reaction evidence="1">
        <text>Release of the N-terminal residue from a tripeptide.</text>
        <dbReference type="EC" id="3.4.11.4"/>
    </reaction>
</comment>
<dbReference type="Pfam" id="PF01546">
    <property type="entry name" value="Peptidase_M20"/>
    <property type="match status" value="1"/>
</dbReference>
<evidence type="ECO:0000256" key="11">
    <source>
        <dbReference type="PIRSR" id="PIRSR037215-2"/>
    </source>
</evidence>
<comment type="caution">
    <text evidence="13">The sequence shown here is derived from an EMBL/GenBank/DDBJ whole genome shotgun (WGS) entry which is preliminary data.</text>
</comment>
<dbReference type="PANTHER" id="PTHR42994:SF2">
    <property type="entry name" value="PEPTIDASE"/>
    <property type="match status" value="1"/>
</dbReference>
<dbReference type="Pfam" id="PF07687">
    <property type="entry name" value="M20_dimer"/>
    <property type="match status" value="1"/>
</dbReference>
<dbReference type="Gene3D" id="3.30.70.360">
    <property type="match status" value="1"/>
</dbReference>
<dbReference type="NCBIfam" id="TIGR01882">
    <property type="entry name" value="peptidase-T"/>
    <property type="match status" value="1"/>
</dbReference>
<evidence type="ECO:0000313" key="13">
    <source>
        <dbReference type="EMBL" id="KRL97129.1"/>
    </source>
</evidence>
<dbReference type="EC" id="3.4.11.4" evidence="9"/>
<dbReference type="AlphaFoldDB" id="A0A0R1UV95"/>
<evidence type="ECO:0000313" key="14">
    <source>
        <dbReference type="Proteomes" id="UP000051166"/>
    </source>
</evidence>
<dbReference type="SUPFAM" id="SSF53187">
    <property type="entry name" value="Zn-dependent exopeptidases"/>
    <property type="match status" value="1"/>
</dbReference>
<organism evidence="13 14">
    <name type="scientific">Liquorilactobacillus satsumensis DSM 16230 = JCM 12392</name>
    <dbReference type="NCBI Taxonomy" id="1423801"/>
    <lineage>
        <taxon>Bacteria</taxon>
        <taxon>Bacillati</taxon>
        <taxon>Bacillota</taxon>
        <taxon>Bacilli</taxon>
        <taxon>Lactobacillales</taxon>
        <taxon>Lactobacillaceae</taxon>
        <taxon>Liquorilactobacillus</taxon>
    </lineage>
</organism>
<dbReference type="Proteomes" id="UP000051166">
    <property type="component" value="Unassembled WGS sequence"/>
</dbReference>
<dbReference type="InterPro" id="IPR002933">
    <property type="entry name" value="Peptidase_M20"/>
</dbReference>
<proteinExistence type="inferred from homology"/>
<dbReference type="Gene3D" id="3.40.630.10">
    <property type="entry name" value="Zn peptidases"/>
    <property type="match status" value="1"/>
</dbReference>
<keyword evidence="6" id="KW-0378">Hydrolase</keyword>
<evidence type="ECO:0000256" key="7">
    <source>
        <dbReference type="ARBA" id="ARBA00022833"/>
    </source>
</evidence>
<keyword evidence="3 13" id="KW-0031">Aminopeptidase</keyword>
<dbReference type="PIRSF" id="PIRSF037215">
    <property type="entry name" value="Peptidase_M20B"/>
    <property type="match status" value="1"/>
</dbReference>
<dbReference type="NCBIfam" id="NF009920">
    <property type="entry name" value="PRK13381.1"/>
    <property type="match status" value="1"/>
</dbReference>
<dbReference type="SUPFAM" id="SSF55031">
    <property type="entry name" value="Bacterial exopeptidase dimerisation domain"/>
    <property type="match status" value="1"/>
</dbReference>
<feature type="active site" evidence="10">
    <location>
        <position position="87"/>
    </location>
</feature>
<feature type="binding site" evidence="11">
    <location>
        <position position="182"/>
    </location>
    <ligand>
        <name>Zn(2+)</name>
        <dbReference type="ChEBI" id="CHEBI:29105"/>
        <label>2</label>
    </ligand>
</feature>
<evidence type="ECO:0000256" key="6">
    <source>
        <dbReference type="ARBA" id="ARBA00022801"/>
    </source>
</evidence>
<keyword evidence="4" id="KW-0645">Protease</keyword>
<dbReference type="GeneID" id="98308930"/>
<evidence type="ECO:0000256" key="5">
    <source>
        <dbReference type="ARBA" id="ARBA00022723"/>
    </source>
</evidence>
<evidence type="ECO:0000256" key="9">
    <source>
        <dbReference type="NCBIfam" id="TIGR01882"/>
    </source>
</evidence>
<dbReference type="PANTHER" id="PTHR42994">
    <property type="entry name" value="PEPTIDASE T"/>
    <property type="match status" value="1"/>
</dbReference>
<keyword evidence="5 11" id="KW-0479">Metal-binding</keyword>
<dbReference type="OrthoDB" id="9804934at2"/>
<dbReference type="InterPro" id="IPR010161">
    <property type="entry name" value="Peptidase_M20B"/>
</dbReference>
<dbReference type="PATRIC" id="fig|1423801.4.peg.1718"/>
<protein>
    <recommendedName>
        <fullName evidence="9">Peptidase T</fullName>
        <ecNumber evidence="9">3.4.11.4</ecNumber>
    </recommendedName>
</protein>
<evidence type="ECO:0000256" key="2">
    <source>
        <dbReference type="ARBA" id="ARBA00009692"/>
    </source>
</evidence>
<evidence type="ECO:0000259" key="12">
    <source>
        <dbReference type="Pfam" id="PF07687"/>
    </source>
</evidence>
<dbReference type="InterPro" id="IPR011650">
    <property type="entry name" value="Peptidase_M20_dimer"/>
</dbReference>
<evidence type="ECO:0000256" key="8">
    <source>
        <dbReference type="ARBA" id="ARBA00023049"/>
    </source>
</evidence>
<keyword evidence="7 11" id="KW-0862">Zinc</keyword>
<comment type="cofactor">
    <cofactor evidence="11">
        <name>Zn(2+)</name>
        <dbReference type="ChEBI" id="CHEBI:29105"/>
    </cofactor>
    <text evidence="11">Binds 2 Zn(2+) ions per subunit.</text>
</comment>
<dbReference type="GO" id="GO:0008237">
    <property type="term" value="F:metallopeptidase activity"/>
    <property type="evidence" value="ECO:0007669"/>
    <property type="project" value="UniProtKB-KW"/>
</dbReference>
<dbReference type="GO" id="GO:0008270">
    <property type="term" value="F:zinc ion binding"/>
    <property type="evidence" value="ECO:0007669"/>
    <property type="project" value="InterPro"/>
</dbReference>
<feature type="binding site" evidence="11">
    <location>
        <position position="147"/>
    </location>
    <ligand>
        <name>Zn(2+)</name>
        <dbReference type="ChEBI" id="CHEBI:29105"/>
        <label>2</label>
    </ligand>
</feature>
<feature type="active site" description="Proton acceptor" evidence="10">
    <location>
        <position position="181"/>
    </location>
</feature>
<dbReference type="STRING" id="1423801.FD50_GL001680"/>
<evidence type="ECO:0000256" key="1">
    <source>
        <dbReference type="ARBA" id="ARBA00000870"/>
    </source>
</evidence>
<keyword evidence="14" id="KW-1185">Reference proteome</keyword>
<dbReference type="GO" id="GO:0006518">
    <property type="term" value="P:peptide metabolic process"/>
    <property type="evidence" value="ECO:0007669"/>
    <property type="project" value="InterPro"/>
</dbReference>
<dbReference type="EMBL" id="AZFQ01000053">
    <property type="protein sequence ID" value="KRL97129.1"/>
    <property type="molecule type" value="Genomic_DNA"/>
</dbReference>
<feature type="binding site" evidence="11">
    <location>
        <position position="147"/>
    </location>
    <ligand>
        <name>Zn(2+)</name>
        <dbReference type="ChEBI" id="CHEBI:29105"/>
        <label>1</label>
    </ligand>
</feature>
<feature type="binding site" evidence="11">
    <location>
        <position position="204"/>
    </location>
    <ligand>
        <name>Zn(2+)</name>
        <dbReference type="ChEBI" id="CHEBI:29105"/>
        <label>1</label>
    </ligand>
</feature>
<dbReference type="NCBIfam" id="NF003976">
    <property type="entry name" value="PRK05469.1"/>
    <property type="match status" value="1"/>
</dbReference>
<dbReference type="RefSeq" id="WP_056961459.1">
    <property type="nucleotide sequence ID" value="NZ_AZFQ01000053.1"/>
</dbReference>
<feature type="binding site" evidence="11">
    <location>
        <position position="85"/>
    </location>
    <ligand>
        <name>Zn(2+)</name>
        <dbReference type="ChEBI" id="CHEBI:29105"/>
        <label>1</label>
    </ligand>
</feature>
<dbReference type="GO" id="GO:0045148">
    <property type="term" value="F:tripeptide aminopeptidase activity"/>
    <property type="evidence" value="ECO:0007669"/>
    <property type="project" value="UniProtKB-UniRule"/>
</dbReference>